<dbReference type="EMBL" id="LAQU01000020">
    <property type="protein sequence ID" value="KKB62413.1"/>
    <property type="molecule type" value="Genomic_DNA"/>
</dbReference>
<gene>
    <name evidence="1" type="ORF">WM40_17395</name>
</gene>
<proteinExistence type="predicted"/>
<organism evidence="1 2">
    <name type="scientific">Robbsia andropogonis</name>
    <dbReference type="NCBI Taxonomy" id="28092"/>
    <lineage>
        <taxon>Bacteria</taxon>
        <taxon>Pseudomonadati</taxon>
        <taxon>Pseudomonadota</taxon>
        <taxon>Betaproteobacteria</taxon>
        <taxon>Burkholderiales</taxon>
        <taxon>Burkholderiaceae</taxon>
        <taxon>Robbsia</taxon>
    </lineage>
</organism>
<dbReference type="RefSeq" id="WP_046153502.1">
    <property type="nucleotide sequence ID" value="NZ_CADFGU010000013.1"/>
</dbReference>
<name>A0A0F5JX58_9BURK</name>
<dbReference type="Proteomes" id="UP000033618">
    <property type="component" value="Unassembled WGS sequence"/>
</dbReference>
<dbReference type="AlphaFoldDB" id="A0A0F5JX58"/>
<comment type="caution">
    <text evidence="1">The sequence shown here is derived from an EMBL/GenBank/DDBJ whole genome shotgun (WGS) entry which is preliminary data.</text>
</comment>
<dbReference type="PATRIC" id="fig|28092.6.peg.4094"/>
<sequence>MLPQEKAIRDEERRGANRFVVDINAPFKNKLVSKVAKRLKLFDKSHEERESVSGRVQLRADLIGKKMRGGLIHPGREYLPIFVTPETRRRALAIAEMTVKNF</sequence>
<keyword evidence="2" id="KW-1185">Reference proteome</keyword>
<evidence type="ECO:0000313" key="1">
    <source>
        <dbReference type="EMBL" id="KKB62413.1"/>
    </source>
</evidence>
<protein>
    <submittedName>
        <fullName evidence="1">Uncharacterized protein</fullName>
    </submittedName>
</protein>
<accession>A0A0F5JX58</accession>
<reference evidence="1 2" key="1">
    <citation type="submission" date="2015-03" db="EMBL/GenBank/DDBJ databases">
        <title>Draft Genome Sequence of Burkholderia andropogonis type strain ICMP2807, isolated from Sorghum bicolor.</title>
        <authorList>
            <person name="Lopes-Santos L."/>
            <person name="Castro D.B."/>
            <person name="Ottoboni L.M."/>
            <person name="Park D."/>
            <person name="Weirc B.S."/>
            <person name="Destefano S.A."/>
        </authorList>
    </citation>
    <scope>NUCLEOTIDE SEQUENCE [LARGE SCALE GENOMIC DNA]</scope>
    <source>
        <strain evidence="1 2">ICMP2807</strain>
    </source>
</reference>
<evidence type="ECO:0000313" key="2">
    <source>
        <dbReference type="Proteomes" id="UP000033618"/>
    </source>
</evidence>